<evidence type="ECO:0000313" key="2">
    <source>
        <dbReference type="EMBL" id="KAF2434868.1"/>
    </source>
</evidence>
<name>A0A9P4P124_9PEZI</name>
<evidence type="ECO:0000313" key="3">
    <source>
        <dbReference type="Proteomes" id="UP000800235"/>
    </source>
</evidence>
<dbReference type="OrthoDB" id="2147163at2759"/>
<dbReference type="AlphaFoldDB" id="A0A9P4P124"/>
<comment type="caution">
    <text evidence="2">The sequence shown here is derived from an EMBL/GenBank/DDBJ whole genome shotgun (WGS) entry which is preliminary data.</text>
</comment>
<feature type="domain" description="Dienelactone hydrolase" evidence="1">
    <location>
        <begin position="30"/>
        <end position="244"/>
    </location>
</feature>
<dbReference type="Proteomes" id="UP000800235">
    <property type="component" value="Unassembled WGS sequence"/>
</dbReference>
<proteinExistence type="predicted"/>
<dbReference type="EMBL" id="MU007015">
    <property type="protein sequence ID" value="KAF2434868.1"/>
    <property type="molecule type" value="Genomic_DNA"/>
</dbReference>
<dbReference type="GO" id="GO:0016787">
    <property type="term" value="F:hydrolase activity"/>
    <property type="evidence" value="ECO:0007669"/>
    <property type="project" value="InterPro"/>
</dbReference>
<dbReference type="Gene3D" id="3.40.50.1820">
    <property type="entry name" value="alpha/beta hydrolase"/>
    <property type="match status" value="1"/>
</dbReference>
<sequence length="245" mass="27207">MIKGCTVPPVVTGKYEPKGKYVTIDGLKMYQTGPTDSKQAILIIYDIFGYFPQTLQGADILAHGDKENPRAVFMPDFFDGKPADISWYPPDNEEKGKKLGEFFSGIAAPPKTVAKVPGVVKSIQKEYGSLREWGVVGYCWGGKIVNLTSQSGTPFQAAVAVHPAMIDAADAPKVTIPIALLPSKGEPKEDVEKYEKELKVKHVVEWFPDQVHGFMAARGDLSDEKVKKEYERGYKLILNFFHEHM</sequence>
<reference evidence="2" key="1">
    <citation type="journal article" date="2020" name="Stud. Mycol.">
        <title>101 Dothideomycetes genomes: a test case for predicting lifestyles and emergence of pathogens.</title>
        <authorList>
            <person name="Haridas S."/>
            <person name="Albert R."/>
            <person name="Binder M."/>
            <person name="Bloem J."/>
            <person name="Labutti K."/>
            <person name="Salamov A."/>
            <person name="Andreopoulos B."/>
            <person name="Baker S."/>
            <person name="Barry K."/>
            <person name="Bills G."/>
            <person name="Bluhm B."/>
            <person name="Cannon C."/>
            <person name="Castanera R."/>
            <person name="Culley D."/>
            <person name="Daum C."/>
            <person name="Ezra D."/>
            <person name="Gonzalez J."/>
            <person name="Henrissat B."/>
            <person name="Kuo A."/>
            <person name="Liang C."/>
            <person name="Lipzen A."/>
            <person name="Lutzoni F."/>
            <person name="Magnuson J."/>
            <person name="Mondo S."/>
            <person name="Nolan M."/>
            <person name="Ohm R."/>
            <person name="Pangilinan J."/>
            <person name="Park H.-J."/>
            <person name="Ramirez L."/>
            <person name="Alfaro M."/>
            <person name="Sun H."/>
            <person name="Tritt A."/>
            <person name="Yoshinaga Y."/>
            <person name="Zwiers L.-H."/>
            <person name="Turgeon B."/>
            <person name="Goodwin S."/>
            <person name="Spatafora J."/>
            <person name="Crous P."/>
            <person name="Grigoriev I."/>
        </authorList>
    </citation>
    <scope>NUCLEOTIDE SEQUENCE</scope>
    <source>
        <strain evidence="2">CBS 130266</strain>
    </source>
</reference>
<protein>
    <submittedName>
        <fullName evidence="2">Alpha/beta-hydrolase</fullName>
    </submittedName>
</protein>
<accession>A0A9P4P124</accession>
<dbReference type="InterPro" id="IPR029058">
    <property type="entry name" value="AB_hydrolase_fold"/>
</dbReference>
<gene>
    <name evidence="2" type="ORF">EJ08DRAFT_581837</name>
</gene>
<dbReference type="InterPro" id="IPR002925">
    <property type="entry name" value="Dienelactn_hydro"/>
</dbReference>
<evidence type="ECO:0000259" key="1">
    <source>
        <dbReference type="Pfam" id="PF01738"/>
    </source>
</evidence>
<organism evidence="2 3">
    <name type="scientific">Tothia fuscella</name>
    <dbReference type="NCBI Taxonomy" id="1048955"/>
    <lineage>
        <taxon>Eukaryota</taxon>
        <taxon>Fungi</taxon>
        <taxon>Dikarya</taxon>
        <taxon>Ascomycota</taxon>
        <taxon>Pezizomycotina</taxon>
        <taxon>Dothideomycetes</taxon>
        <taxon>Pleosporomycetidae</taxon>
        <taxon>Venturiales</taxon>
        <taxon>Cylindrosympodiaceae</taxon>
        <taxon>Tothia</taxon>
    </lineage>
</organism>
<dbReference type="PANTHER" id="PTHR47668">
    <property type="entry name" value="DIENELACTONE HYDROLASE FAMILY PROTEIN (AFU_ORTHOLOGUE AFUA_6G01940)"/>
    <property type="match status" value="1"/>
</dbReference>
<dbReference type="Pfam" id="PF01738">
    <property type="entry name" value="DLH"/>
    <property type="match status" value="1"/>
</dbReference>
<dbReference type="PANTHER" id="PTHR47668:SF1">
    <property type="entry name" value="DIENELACTONE HYDROLASE DOMAIN-CONTAINING PROTEIN-RELATED"/>
    <property type="match status" value="1"/>
</dbReference>
<dbReference type="SUPFAM" id="SSF53474">
    <property type="entry name" value="alpha/beta-Hydrolases"/>
    <property type="match status" value="1"/>
</dbReference>
<keyword evidence="3" id="KW-1185">Reference proteome</keyword>